<dbReference type="Proteomes" id="UP001163603">
    <property type="component" value="Chromosome 13"/>
</dbReference>
<name>A0ACC0XCS9_9ROSI</name>
<gene>
    <name evidence="1" type="ORF">Pint_19547</name>
</gene>
<protein>
    <submittedName>
        <fullName evidence="1">Uncharacterized protein</fullName>
    </submittedName>
</protein>
<sequence>MGLCSVVVASACVILVAFVIITPSVGVTQSIISSICSQTQNQEICESILLSDNRTNSADLPLLSLISIELAMKQVDKSYQAFCQFHDNTTDPGLKISFENCVRIYQNMKDIIRKDYKLSQQKQYKSICDLGKLTTLAYDCENGLPSNSPTAAITEDMLLHAQTVAYTNSIVAGS</sequence>
<reference evidence="2" key="1">
    <citation type="journal article" date="2023" name="G3 (Bethesda)">
        <title>Genome assembly and association tests identify interacting loci associated with vigor, precocity, and sex in interspecific pistachio rootstocks.</title>
        <authorList>
            <person name="Palmer W."/>
            <person name="Jacygrad E."/>
            <person name="Sagayaradj S."/>
            <person name="Cavanaugh K."/>
            <person name="Han R."/>
            <person name="Bertier L."/>
            <person name="Beede B."/>
            <person name="Kafkas S."/>
            <person name="Golino D."/>
            <person name="Preece J."/>
            <person name="Michelmore R."/>
        </authorList>
    </citation>
    <scope>NUCLEOTIDE SEQUENCE [LARGE SCALE GENOMIC DNA]</scope>
</reference>
<keyword evidence="2" id="KW-1185">Reference proteome</keyword>
<accession>A0ACC0XCS9</accession>
<organism evidence="1 2">
    <name type="scientific">Pistacia integerrima</name>
    <dbReference type="NCBI Taxonomy" id="434235"/>
    <lineage>
        <taxon>Eukaryota</taxon>
        <taxon>Viridiplantae</taxon>
        <taxon>Streptophyta</taxon>
        <taxon>Embryophyta</taxon>
        <taxon>Tracheophyta</taxon>
        <taxon>Spermatophyta</taxon>
        <taxon>Magnoliopsida</taxon>
        <taxon>eudicotyledons</taxon>
        <taxon>Gunneridae</taxon>
        <taxon>Pentapetalae</taxon>
        <taxon>rosids</taxon>
        <taxon>malvids</taxon>
        <taxon>Sapindales</taxon>
        <taxon>Anacardiaceae</taxon>
        <taxon>Pistacia</taxon>
    </lineage>
</organism>
<evidence type="ECO:0000313" key="1">
    <source>
        <dbReference type="EMBL" id="KAJ0014073.1"/>
    </source>
</evidence>
<dbReference type="EMBL" id="CM047748">
    <property type="protein sequence ID" value="KAJ0014073.1"/>
    <property type="molecule type" value="Genomic_DNA"/>
</dbReference>
<evidence type="ECO:0000313" key="2">
    <source>
        <dbReference type="Proteomes" id="UP001163603"/>
    </source>
</evidence>
<comment type="caution">
    <text evidence="1">The sequence shown here is derived from an EMBL/GenBank/DDBJ whole genome shotgun (WGS) entry which is preliminary data.</text>
</comment>
<proteinExistence type="predicted"/>